<comment type="caution">
    <text evidence="1">The sequence shown here is derived from an EMBL/GenBank/DDBJ whole genome shotgun (WGS) entry which is preliminary data.</text>
</comment>
<dbReference type="OrthoDB" id="706876at2"/>
<protein>
    <submittedName>
        <fullName evidence="1">Uncharacterized protein</fullName>
    </submittedName>
</protein>
<keyword evidence="2" id="KW-1185">Reference proteome</keyword>
<dbReference type="AlphaFoldDB" id="A0A363NVH9"/>
<evidence type="ECO:0000313" key="1">
    <source>
        <dbReference type="EMBL" id="PUV24822.1"/>
    </source>
</evidence>
<sequence length="164" mass="18886">MNTSDLINKDIEAILQIEYQDITDLVKDYQDVPISEENQEALYAYNLLYMNIHSLSEQEYLDAFNQLGEKYPNYGLAGENDHSRTIAELEGLKRALSQLSLQTQQGQYLLQLKLSVIELDIQVYQKLMQSPITPAIQAEIDLLESDAYKIIDEINTIFAQYDDE</sequence>
<name>A0A363NVH9_9SPHI</name>
<evidence type="ECO:0000313" key="2">
    <source>
        <dbReference type="Proteomes" id="UP000250831"/>
    </source>
</evidence>
<organism evidence="1 2">
    <name type="scientific">Sphingobacterium athyrii</name>
    <dbReference type="NCBI Taxonomy" id="2152717"/>
    <lineage>
        <taxon>Bacteria</taxon>
        <taxon>Pseudomonadati</taxon>
        <taxon>Bacteroidota</taxon>
        <taxon>Sphingobacteriia</taxon>
        <taxon>Sphingobacteriales</taxon>
        <taxon>Sphingobacteriaceae</taxon>
        <taxon>Sphingobacterium</taxon>
    </lineage>
</organism>
<reference evidence="1 2" key="1">
    <citation type="submission" date="2018-04" db="EMBL/GenBank/DDBJ databases">
        <title>Sphingobacterium sp. M46 Genome.</title>
        <authorList>
            <person name="Cheng J."/>
            <person name="Li Y."/>
        </authorList>
    </citation>
    <scope>NUCLEOTIDE SEQUENCE [LARGE SCALE GENOMIC DNA]</scope>
    <source>
        <strain evidence="1 2">M46</strain>
    </source>
</reference>
<dbReference type="Proteomes" id="UP000250831">
    <property type="component" value="Unassembled WGS sequence"/>
</dbReference>
<dbReference type="EMBL" id="QCXX01000002">
    <property type="protein sequence ID" value="PUV24822.1"/>
    <property type="molecule type" value="Genomic_DNA"/>
</dbReference>
<accession>A0A363NVH9</accession>
<proteinExistence type="predicted"/>
<gene>
    <name evidence="1" type="ORF">DCO56_07615</name>
</gene>
<dbReference type="RefSeq" id="WP_108633158.1">
    <property type="nucleotide sequence ID" value="NZ_QCXX01000002.1"/>
</dbReference>